<dbReference type="SUPFAM" id="SSF51658">
    <property type="entry name" value="Xylose isomerase-like"/>
    <property type="match status" value="1"/>
</dbReference>
<dbReference type="Gene3D" id="3.20.20.150">
    <property type="entry name" value="Divalent-metal-dependent TIM barrel enzymes"/>
    <property type="match status" value="1"/>
</dbReference>
<proteinExistence type="predicted"/>
<keyword evidence="2" id="KW-1185">Reference proteome</keyword>
<evidence type="ECO:0008006" key="3">
    <source>
        <dbReference type="Google" id="ProtNLM"/>
    </source>
</evidence>
<evidence type="ECO:0000313" key="1">
    <source>
        <dbReference type="EMBL" id="QCT01736.1"/>
    </source>
</evidence>
<organism evidence="1 2">
    <name type="scientific">Paenibacillus algicola</name>
    <dbReference type="NCBI Taxonomy" id="2565926"/>
    <lineage>
        <taxon>Bacteria</taxon>
        <taxon>Bacillati</taxon>
        <taxon>Bacillota</taxon>
        <taxon>Bacilli</taxon>
        <taxon>Bacillales</taxon>
        <taxon>Paenibacillaceae</taxon>
        <taxon>Paenibacillus</taxon>
    </lineage>
</organism>
<accession>A0A4P8XGX1</accession>
<name>A0A4P8XGX1_9BACL</name>
<reference evidence="1 2" key="1">
    <citation type="submission" date="2019-05" db="EMBL/GenBank/DDBJ databases">
        <authorList>
            <person name="Chen C."/>
        </authorList>
    </citation>
    <scope>NUCLEOTIDE SEQUENCE [LARGE SCALE GENOMIC DNA]</scope>
    <source>
        <strain evidence="1 2">HB172198</strain>
    </source>
</reference>
<protein>
    <recommendedName>
        <fullName evidence="3">Xylose isomerase-like TIM barrel domain-containing protein</fullName>
    </recommendedName>
</protein>
<dbReference type="EMBL" id="CP040396">
    <property type="protein sequence ID" value="QCT01736.1"/>
    <property type="molecule type" value="Genomic_DNA"/>
</dbReference>
<dbReference type="Proteomes" id="UP000300879">
    <property type="component" value="Chromosome"/>
</dbReference>
<dbReference type="AlphaFoldDB" id="A0A4P8XGX1"/>
<dbReference type="InterPro" id="IPR036237">
    <property type="entry name" value="Xyl_isomerase-like_sf"/>
</dbReference>
<sequence length="211" mass="23228">MNLCLEEAAEIEADMVLFCSGPNDSEDEELVSQAYVDLIGVLSERASVLGLELLLEPFDDKVDKKRWMGSNERLMLLLEKTKDISNFSIVAELSHFPLLQETVTGVMTAMGHHPGHVHIGNCVLTQSDARYGDSHPYFGYPQGCNDVPEIADLLCSLAKAGYLGGDTAGSLGIEIIPRQDEQVKDILMNAKRTVRAAWRQAKQQLHMEGAV</sequence>
<dbReference type="KEGG" id="palo:E6C60_1018"/>
<evidence type="ECO:0000313" key="2">
    <source>
        <dbReference type="Proteomes" id="UP000300879"/>
    </source>
</evidence>
<gene>
    <name evidence="1" type="ORF">E6C60_1018</name>
</gene>